<dbReference type="EMBL" id="JAATIS010004040">
    <property type="protein sequence ID" value="KAG2463309.1"/>
    <property type="molecule type" value="Genomic_DNA"/>
</dbReference>
<evidence type="ECO:0000313" key="7">
    <source>
        <dbReference type="Proteomes" id="UP000886611"/>
    </source>
</evidence>
<evidence type="ECO:0000256" key="3">
    <source>
        <dbReference type="ARBA" id="ARBA00022525"/>
    </source>
</evidence>
<keyword evidence="4" id="KW-1015">Disulfide bond</keyword>
<dbReference type="AlphaFoldDB" id="A0A8X7X8W7"/>
<dbReference type="Gene3D" id="2.20.25.590">
    <property type="match status" value="1"/>
</dbReference>
<feature type="chain" id="PRO_5036457017" evidence="5">
    <location>
        <begin position="20"/>
        <end position="111"/>
    </location>
</feature>
<feature type="non-terminal residue" evidence="6">
    <location>
        <position position="1"/>
    </location>
</feature>
<evidence type="ECO:0000256" key="5">
    <source>
        <dbReference type="SAM" id="SignalP"/>
    </source>
</evidence>
<dbReference type="PANTHER" id="PTHR10500">
    <property type="entry name" value="BETA-MICROSEMINOPROTEIN"/>
    <property type="match status" value="1"/>
</dbReference>
<accession>A0A8X7X8W7</accession>
<keyword evidence="3" id="KW-0964">Secreted</keyword>
<keyword evidence="5" id="KW-0732">Signal</keyword>
<proteinExistence type="inferred from homology"/>
<evidence type="ECO:0000256" key="4">
    <source>
        <dbReference type="ARBA" id="ARBA00023157"/>
    </source>
</evidence>
<comment type="subcellular location">
    <subcellularLocation>
        <location evidence="1">Secreted</location>
    </subcellularLocation>
</comment>
<gene>
    <name evidence="6" type="primary">Msmb</name>
    <name evidence="6" type="ORF">GTO96_0001964</name>
</gene>
<dbReference type="OrthoDB" id="6076852at2759"/>
<organism evidence="6 7">
    <name type="scientific">Polypterus senegalus</name>
    <name type="common">Senegal bichir</name>
    <dbReference type="NCBI Taxonomy" id="55291"/>
    <lineage>
        <taxon>Eukaryota</taxon>
        <taxon>Metazoa</taxon>
        <taxon>Chordata</taxon>
        <taxon>Craniata</taxon>
        <taxon>Vertebrata</taxon>
        <taxon>Euteleostomi</taxon>
        <taxon>Actinopterygii</taxon>
        <taxon>Polypteriformes</taxon>
        <taxon>Polypteridae</taxon>
        <taxon>Polypterus</taxon>
    </lineage>
</organism>
<evidence type="ECO:0000256" key="1">
    <source>
        <dbReference type="ARBA" id="ARBA00004613"/>
    </source>
</evidence>
<evidence type="ECO:0000256" key="2">
    <source>
        <dbReference type="ARBA" id="ARBA00010352"/>
    </source>
</evidence>
<sequence length="111" mass="12462">MKFFLYAILGFVAANLCSSQCIVYSPVLEFSNQTHLGCVDKNGVLHDIGTKWQEEDCYLCSCDEDSISCCYMFPKLQGIPKQCKAVVDKETCTRKIVLKEDPSKKCFNNSG</sequence>
<reference evidence="6 7" key="1">
    <citation type="journal article" date="2021" name="Cell">
        <title>Tracing the genetic footprints of vertebrate landing in non-teleost ray-finned fishes.</title>
        <authorList>
            <person name="Bi X."/>
            <person name="Wang K."/>
            <person name="Yang L."/>
            <person name="Pan H."/>
            <person name="Jiang H."/>
            <person name="Wei Q."/>
            <person name="Fang M."/>
            <person name="Yu H."/>
            <person name="Zhu C."/>
            <person name="Cai Y."/>
            <person name="He Y."/>
            <person name="Gan X."/>
            <person name="Zeng H."/>
            <person name="Yu D."/>
            <person name="Zhu Y."/>
            <person name="Jiang H."/>
            <person name="Qiu Q."/>
            <person name="Yang H."/>
            <person name="Zhang Y.E."/>
            <person name="Wang W."/>
            <person name="Zhu M."/>
            <person name="He S."/>
            <person name="Zhang G."/>
        </authorList>
    </citation>
    <scope>NUCLEOTIDE SEQUENCE [LARGE SCALE GENOMIC DNA]</scope>
    <source>
        <strain evidence="6">Bchr_013</strain>
    </source>
</reference>
<dbReference type="PANTHER" id="PTHR10500:SF7">
    <property type="entry name" value="BETA-MICROSEMINOPROTEIN"/>
    <property type="match status" value="1"/>
</dbReference>
<dbReference type="InterPro" id="IPR008735">
    <property type="entry name" value="PSP94"/>
</dbReference>
<comment type="similarity">
    <text evidence="2">Belongs to the beta-microseminoprotein family.</text>
</comment>
<name>A0A8X7X8W7_POLSE</name>
<dbReference type="Gene3D" id="2.10.70.10">
    <property type="entry name" value="Complement Module, domain 1"/>
    <property type="match status" value="1"/>
</dbReference>
<comment type="caution">
    <text evidence="6">The sequence shown here is derived from an EMBL/GenBank/DDBJ whole genome shotgun (WGS) entry which is preliminary data.</text>
</comment>
<dbReference type="GO" id="GO:0005576">
    <property type="term" value="C:extracellular region"/>
    <property type="evidence" value="ECO:0007669"/>
    <property type="project" value="UniProtKB-SubCell"/>
</dbReference>
<evidence type="ECO:0000313" key="6">
    <source>
        <dbReference type="EMBL" id="KAG2463309.1"/>
    </source>
</evidence>
<protein>
    <submittedName>
        <fullName evidence="6">MSMB protein</fullName>
    </submittedName>
</protein>
<dbReference type="Pfam" id="PF05825">
    <property type="entry name" value="PSP94"/>
    <property type="match status" value="1"/>
</dbReference>
<feature type="non-terminal residue" evidence="6">
    <location>
        <position position="111"/>
    </location>
</feature>
<keyword evidence="7" id="KW-1185">Reference proteome</keyword>
<feature type="signal peptide" evidence="5">
    <location>
        <begin position="1"/>
        <end position="19"/>
    </location>
</feature>
<dbReference type="Proteomes" id="UP000886611">
    <property type="component" value="Unassembled WGS sequence"/>
</dbReference>